<comment type="caution">
    <text evidence="1">The sequence shown here is derived from an EMBL/GenBank/DDBJ whole genome shotgun (WGS) entry which is preliminary data.</text>
</comment>
<evidence type="ECO:0000313" key="2">
    <source>
        <dbReference type="Proteomes" id="UP001353858"/>
    </source>
</evidence>
<evidence type="ECO:0000313" key="1">
    <source>
        <dbReference type="EMBL" id="KAK4884212.1"/>
    </source>
</evidence>
<sequence>MVEKLQFSSVCILMRCSKLQDVNSKDEAEKKINLIRLNVIVNTMGTVLIEFSTENIVVQAVSHLGSSYDNYKGSQSSSRQ</sequence>
<accession>A0AAN7Q749</accession>
<dbReference type="EMBL" id="JARPUR010000001">
    <property type="protein sequence ID" value="KAK4884212.1"/>
    <property type="molecule type" value="Genomic_DNA"/>
</dbReference>
<reference evidence="2" key="1">
    <citation type="submission" date="2023-01" db="EMBL/GenBank/DDBJ databases">
        <title>Key to firefly adult light organ development and bioluminescence: homeobox transcription factors regulate luciferase expression and transportation to peroxisome.</title>
        <authorList>
            <person name="Fu X."/>
        </authorList>
    </citation>
    <scope>NUCLEOTIDE SEQUENCE [LARGE SCALE GENOMIC DNA]</scope>
</reference>
<gene>
    <name evidence="1" type="ORF">RN001_000483</name>
</gene>
<keyword evidence="2" id="KW-1185">Reference proteome</keyword>
<dbReference type="AlphaFoldDB" id="A0AAN7Q749"/>
<organism evidence="1 2">
    <name type="scientific">Aquatica leii</name>
    <dbReference type="NCBI Taxonomy" id="1421715"/>
    <lineage>
        <taxon>Eukaryota</taxon>
        <taxon>Metazoa</taxon>
        <taxon>Ecdysozoa</taxon>
        <taxon>Arthropoda</taxon>
        <taxon>Hexapoda</taxon>
        <taxon>Insecta</taxon>
        <taxon>Pterygota</taxon>
        <taxon>Neoptera</taxon>
        <taxon>Endopterygota</taxon>
        <taxon>Coleoptera</taxon>
        <taxon>Polyphaga</taxon>
        <taxon>Elateriformia</taxon>
        <taxon>Elateroidea</taxon>
        <taxon>Lampyridae</taxon>
        <taxon>Luciolinae</taxon>
        <taxon>Aquatica</taxon>
    </lineage>
</organism>
<protein>
    <submittedName>
        <fullName evidence="1">Uncharacterized protein</fullName>
    </submittedName>
</protein>
<proteinExistence type="predicted"/>
<dbReference type="Proteomes" id="UP001353858">
    <property type="component" value="Unassembled WGS sequence"/>
</dbReference>
<name>A0AAN7Q749_9COLE</name>